<comment type="caution">
    <text evidence="3">The sequence shown here is derived from an EMBL/GenBank/DDBJ whole genome shotgun (WGS) entry which is preliminary data.</text>
</comment>
<keyword evidence="2" id="KW-1133">Transmembrane helix</keyword>
<evidence type="ECO:0000313" key="3">
    <source>
        <dbReference type="EMBL" id="GAB08719.1"/>
    </source>
</evidence>
<sequence>MMPPPGPGWYGPPPPPRSRKGLWAGLAGVLVVLIVAVCATLYFVFGFGMSDSDKISKTINGFAEAVDTMNTPKTLSLLCESEARQIREHEDYDPNDDSTIDPLERRPVNISNLRINGDVAHVTVTRPPGRPHE</sequence>
<evidence type="ECO:0000256" key="2">
    <source>
        <dbReference type="SAM" id="Phobius"/>
    </source>
</evidence>
<feature type="non-terminal residue" evidence="3">
    <location>
        <position position="133"/>
    </location>
</feature>
<feature type="region of interest" description="Disordered" evidence="1">
    <location>
        <begin position="86"/>
        <end position="105"/>
    </location>
</feature>
<gene>
    <name evidence="3" type="ORF">GOARA_019_00010</name>
</gene>
<protein>
    <submittedName>
        <fullName evidence="3">Uncharacterized protein</fullName>
    </submittedName>
</protein>
<keyword evidence="2" id="KW-0472">Membrane</keyword>
<dbReference type="Proteomes" id="UP000035088">
    <property type="component" value="Unassembled WGS sequence"/>
</dbReference>
<organism evidence="3 4">
    <name type="scientific">Gordonia araii NBRC 100433</name>
    <dbReference type="NCBI Taxonomy" id="1073574"/>
    <lineage>
        <taxon>Bacteria</taxon>
        <taxon>Bacillati</taxon>
        <taxon>Actinomycetota</taxon>
        <taxon>Actinomycetes</taxon>
        <taxon>Mycobacteriales</taxon>
        <taxon>Gordoniaceae</taxon>
        <taxon>Gordonia</taxon>
    </lineage>
</organism>
<proteinExistence type="predicted"/>
<accession>G7GYP4</accession>
<evidence type="ECO:0000256" key="1">
    <source>
        <dbReference type="SAM" id="MobiDB-lite"/>
    </source>
</evidence>
<keyword evidence="4" id="KW-1185">Reference proteome</keyword>
<feature type="transmembrane region" description="Helical" evidence="2">
    <location>
        <begin position="22"/>
        <end position="45"/>
    </location>
</feature>
<keyword evidence="2" id="KW-0812">Transmembrane</keyword>
<reference evidence="3 4" key="1">
    <citation type="submission" date="2011-11" db="EMBL/GenBank/DDBJ databases">
        <title>Whole genome shotgun sequence of Gordonia araii NBRC 100433.</title>
        <authorList>
            <person name="Yoshida Y."/>
            <person name="Hosoyama A."/>
            <person name="Tsuchikane K."/>
            <person name="Katsumata H."/>
            <person name="Yamazaki S."/>
            <person name="Fujita N."/>
        </authorList>
    </citation>
    <scope>NUCLEOTIDE SEQUENCE [LARGE SCALE GENOMIC DNA]</scope>
    <source>
        <strain evidence="3 4">NBRC 100433</strain>
    </source>
</reference>
<evidence type="ECO:0000313" key="4">
    <source>
        <dbReference type="Proteomes" id="UP000035088"/>
    </source>
</evidence>
<name>G7GYP4_9ACTN</name>
<dbReference type="AlphaFoldDB" id="G7GYP4"/>
<dbReference type="EMBL" id="BAEE01000019">
    <property type="protein sequence ID" value="GAB08719.1"/>
    <property type="molecule type" value="Genomic_DNA"/>
</dbReference>